<comment type="caution">
    <text evidence="1">The sequence shown here is derived from an EMBL/GenBank/DDBJ whole genome shotgun (WGS) entry which is preliminary data.</text>
</comment>
<dbReference type="SUPFAM" id="SSF50814">
    <property type="entry name" value="Lipocalins"/>
    <property type="match status" value="1"/>
</dbReference>
<accession>A0ABR6ZU21</accession>
<gene>
    <name evidence="1" type="ORF">H8L32_16320</name>
</gene>
<dbReference type="NCBIfam" id="NF040572">
    <property type="entry name" value="heme_bind_FMP"/>
    <property type="match status" value="1"/>
</dbReference>
<dbReference type="EMBL" id="JACOGF010000008">
    <property type="protein sequence ID" value="MBC3919058.1"/>
    <property type="molecule type" value="Genomic_DNA"/>
</dbReference>
<dbReference type="InterPro" id="IPR047975">
    <property type="entry name" value="Heme_bind_FMP"/>
</dbReference>
<evidence type="ECO:0000313" key="1">
    <source>
        <dbReference type="EMBL" id="MBC3919058.1"/>
    </source>
</evidence>
<dbReference type="RefSeq" id="WP_186948328.1">
    <property type="nucleotide sequence ID" value="NZ_JACOGF010000008.1"/>
</dbReference>
<name>A0ABR6ZU21_9BURK</name>
<evidence type="ECO:0000313" key="2">
    <source>
        <dbReference type="Proteomes" id="UP000650424"/>
    </source>
</evidence>
<proteinExistence type="predicted"/>
<organism evidence="1 2">
    <name type="scientific">Undibacterium hunanense</name>
    <dbReference type="NCBI Taxonomy" id="2762292"/>
    <lineage>
        <taxon>Bacteria</taxon>
        <taxon>Pseudomonadati</taxon>
        <taxon>Pseudomonadota</taxon>
        <taxon>Betaproteobacteria</taxon>
        <taxon>Burkholderiales</taxon>
        <taxon>Oxalobacteraceae</taxon>
        <taxon>Undibacterium</taxon>
    </lineage>
</organism>
<dbReference type="Proteomes" id="UP000650424">
    <property type="component" value="Unassembled WGS sequence"/>
</dbReference>
<keyword evidence="2" id="KW-1185">Reference proteome</keyword>
<sequence>MKSENEIEQLQVDIEQLSSAIDRLQASSCPVSHAVQKCHCPVSKCSSCGPVSPFVPDYNIPLLAPGGGDHNPTMLNNLGPLAGLIGTWVSPKTNGFNVMPLPQATAPNGFILKNVFYYEVMTFSALQGKVANRGGVDEQDSYTLFYEQRVFFSDGVQANTLVHAENGAWLNLITGPQGQGPLDTQPYIPSPPAPDPIPPQNPARQIIKQVSVPHGNSILAMGDVTVIHGAPDIPNVSTLPIDAPAAFNVPYGTDIPSNPNINPNIVLQDALAVLPQQGIRVLRTHKLNVDTANNGGITNNPFIAEHNNVTQFTHTVWLEELSNGQLMLQYSQNISLRLHLVDGQSYVFPHITANTLSKIQ</sequence>
<dbReference type="InterPro" id="IPR012674">
    <property type="entry name" value="Calycin"/>
</dbReference>
<protein>
    <submittedName>
        <fullName evidence="1">Uncharacterized protein</fullName>
    </submittedName>
</protein>
<reference evidence="1 2" key="1">
    <citation type="submission" date="2020-08" db="EMBL/GenBank/DDBJ databases">
        <title>Novel species isolated from subtropical streams in China.</title>
        <authorList>
            <person name="Lu H."/>
        </authorList>
    </citation>
    <scope>NUCLEOTIDE SEQUENCE [LARGE SCALE GENOMIC DNA]</scope>
    <source>
        <strain evidence="1 2">CY18W</strain>
    </source>
</reference>